<reference evidence="3 4" key="1">
    <citation type="submission" date="2019-04" db="EMBL/GenBank/DDBJ databases">
        <title>Bacillus sediminilitoris sp. nov., isolated from a tidal flat sediment on the East China Sea.</title>
        <authorList>
            <person name="Wei Y."/>
            <person name="Mao H."/>
            <person name="Fang J."/>
        </authorList>
    </citation>
    <scope>NUCLEOTIDE SEQUENCE [LARGE SCALE GENOMIC DNA]</scope>
    <source>
        <strain evidence="3 4">DSL-17</strain>
    </source>
</reference>
<gene>
    <name evidence="3" type="ORF">E6W99_06935</name>
</gene>
<dbReference type="RefSeq" id="WP_136352474.1">
    <property type="nucleotide sequence ID" value="NZ_CP046266.1"/>
</dbReference>
<keyword evidence="1" id="KW-0235">DNA replication</keyword>
<accession>A0A4S4C005</accession>
<dbReference type="Gene3D" id="1.10.287.110">
    <property type="entry name" value="DnaJ domain"/>
    <property type="match status" value="1"/>
</dbReference>
<comment type="caution">
    <text evidence="3">The sequence shown here is derived from an EMBL/GenBank/DDBJ whole genome shotgun (WGS) entry which is preliminary data.</text>
</comment>
<protein>
    <submittedName>
        <fullName evidence="3">Uncharacterized protein</fullName>
    </submittedName>
</protein>
<proteinExistence type="predicted"/>
<name>A0A4S4C005_9BACI</name>
<dbReference type="PROSITE" id="PS50076">
    <property type="entry name" value="DNAJ_2"/>
    <property type="match status" value="1"/>
</dbReference>
<dbReference type="GO" id="GO:0006260">
    <property type="term" value="P:DNA replication"/>
    <property type="evidence" value="ECO:0007669"/>
    <property type="project" value="UniProtKB-KW"/>
</dbReference>
<dbReference type="SUPFAM" id="SSF46565">
    <property type="entry name" value="Chaperone J-domain"/>
    <property type="match status" value="1"/>
</dbReference>
<dbReference type="OrthoDB" id="9779889at2"/>
<keyword evidence="2" id="KW-0346">Stress response</keyword>
<dbReference type="InterPro" id="IPR036869">
    <property type="entry name" value="J_dom_sf"/>
</dbReference>
<dbReference type="InterPro" id="IPR001623">
    <property type="entry name" value="DnaJ_domain"/>
</dbReference>
<dbReference type="AlphaFoldDB" id="A0A4S4C005"/>
<evidence type="ECO:0000256" key="1">
    <source>
        <dbReference type="ARBA" id="ARBA00022705"/>
    </source>
</evidence>
<keyword evidence="4" id="KW-1185">Reference proteome</keyword>
<evidence type="ECO:0000313" key="3">
    <source>
        <dbReference type="EMBL" id="THF80898.1"/>
    </source>
</evidence>
<evidence type="ECO:0000256" key="2">
    <source>
        <dbReference type="ARBA" id="ARBA00023016"/>
    </source>
</evidence>
<evidence type="ECO:0000313" key="4">
    <source>
        <dbReference type="Proteomes" id="UP000310334"/>
    </source>
</evidence>
<dbReference type="EMBL" id="SSNT01000005">
    <property type="protein sequence ID" value="THF80898.1"/>
    <property type="molecule type" value="Genomic_DNA"/>
</dbReference>
<organism evidence="3 4">
    <name type="scientific">Metabacillus sediminilitoris</name>
    <dbReference type="NCBI Taxonomy" id="2567941"/>
    <lineage>
        <taxon>Bacteria</taxon>
        <taxon>Bacillati</taxon>
        <taxon>Bacillota</taxon>
        <taxon>Bacilli</taxon>
        <taxon>Bacillales</taxon>
        <taxon>Bacillaceae</taxon>
        <taxon>Metabacillus</taxon>
    </lineage>
</organism>
<sequence>MNTDQAFEMLKEAGVTDNIETFRNWLREGKIRATGFTIDEDALNQFINEQTIPNKDELIRQLTLKLKVQDAHIKGLEELLENTTKQLTKQKDQLNHEMMLLIHKKNKLKQESIDLLRENIELRDEIISLKERLGNNHVEQAALPNEYRQKLGLSKRASDKDVLAGFKELLKLAHPDRGGNAKIFQYIKTDYDELRNKV</sequence>
<dbReference type="Proteomes" id="UP000310334">
    <property type="component" value="Unassembled WGS sequence"/>
</dbReference>